<keyword evidence="2" id="KW-0614">Plasmid</keyword>
<dbReference type="Proteomes" id="UP000192775">
    <property type="component" value="Plasmid unnamed1"/>
</dbReference>
<evidence type="ECO:0000256" key="1">
    <source>
        <dbReference type="SAM" id="MobiDB-lite"/>
    </source>
</evidence>
<evidence type="ECO:0000313" key="3">
    <source>
        <dbReference type="Proteomes" id="UP000192775"/>
    </source>
</evidence>
<feature type="region of interest" description="Disordered" evidence="1">
    <location>
        <begin position="1"/>
        <end position="21"/>
    </location>
</feature>
<evidence type="ECO:0000313" key="2">
    <source>
        <dbReference type="EMBL" id="ARJ07667.1"/>
    </source>
</evidence>
<dbReference type="SUPFAM" id="SSF46785">
    <property type="entry name" value="Winged helix' DNA-binding domain"/>
    <property type="match status" value="1"/>
</dbReference>
<dbReference type="EMBL" id="CP020716">
    <property type="protein sequence ID" value="ARJ07667.1"/>
    <property type="molecule type" value="Genomic_DNA"/>
</dbReference>
<organism evidence="2 3">
    <name type="scientific">Cnuibacter physcomitrellae</name>
    <dbReference type="NCBI Taxonomy" id="1619308"/>
    <lineage>
        <taxon>Bacteria</taxon>
        <taxon>Bacillati</taxon>
        <taxon>Actinomycetota</taxon>
        <taxon>Actinomycetes</taxon>
        <taxon>Micrococcales</taxon>
        <taxon>Microbacteriaceae</taxon>
        <taxon>Cnuibacter</taxon>
    </lineage>
</organism>
<geneLocation type="plasmid" evidence="2">
    <name>unnamed1</name>
</geneLocation>
<reference evidence="2 3" key="1">
    <citation type="submission" date="2017-04" db="EMBL/GenBank/DDBJ databases">
        <authorList>
            <person name="Afonso C.L."/>
            <person name="Miller P.J."/>
            <person name="Scott M.A."/>
            <person name="Spackman E."/>
            <person name="Goraichik I."/>
            <person name="Dimitrov K.M."/>
            <person name="Suarez D.L."/>
            <person name="Swayne D.E."/>
        </authorList>
    </citation>
    <scope>NUCLEOTIDE SEQUENCE [LARGE SCALE GENOMIC DNA]</scope>
    <source>
        <strain evidence="3">XA(T)</strain>
        <plasmid evidence="3">Plasmid unnamed1</plasmid>
    </source>
</reference>
<feature type="compositionally biased region" description="Low complexity" evidence="1">
    <location>
        <begin position="206"/>
        <end position="220"/>
    </location>
</feature>
<feature type="region of interest" description="Disordered" evidence="1">
    <location>
        <begin position="206"/>
        <end position="229"/>
    </location>
</feature>
<keyword evidence="3" id="KW-1185">Reference proteome</keyword>
<feature type="compositionally biased region" description="Basic residues" evidence="1">
    <location>
        <begin position="283"/>
        <end position="294"/>
    </location>
</feature>
<feature type="region of interest" description="Disordered" evidence="1">
    <location>
        <begin position="280"/>
        <end position="301"/>
    </location>
</feature>
<name>A0A1X9LRC1_9MICO</name>
<accession>A0A1X9LRC1</accession>
<sequence length="647" mass="71283">MSPNTHAPSPDTHASLNTHDAWQLTRRISPRDSVRTMVREADGGLHINAYPHLHTLSTQAPSTPWCMRLADTDGTFKQLCFDFDAKTDDDAAVEDSEALAAHLTTLGIPHVLCESSSSGGRHLWIAPAGGYSSAQTAALAIAARAHYRTLDHGMLLNPREGAARPPLSPHRNGSHSRILHGTPHALLEPAADPQQLDALTELLRATAPASHPADSSPSGPTSNHNPHRTLSRWGKAHMATTRGGTNPSWTAFMCLLAAASAGWSLRDVEHAARTAPGMEHYRTKNTGRGTRRPRSTSEATERLHRQWLKALGIAQLHSTTPQNSEPRDLSDLSELLDRTQTLLNTLHTSPGRWTRTEAAANQRSVLIALAHLMVQTGKTTVAASIRDLGLLAGIGRTTAATALRTLVDNGWITKVHPTDGPNAAEFELSHRFSTSSGNVRSQPFKNPRPPTELFTARSVIAQQLTDLLTDQRHDLFTRAGFGHRTGMVYAHLRSIDRSVTKDTLASTLGLDPRTASRALGLLRSARLVVKRSTGWARSRQDRRDTVARQLGIRGTLQARAERYRREREQWAWWLAEYATMTSQPRQRPRRHHVTSRLLFTADEGGERNWPRYPRDTVGRADHRTARTYVDAGVLSPTSRWKLGDVAA</sequence>
<proteinExistence type="predicted"/>
<protein>
    <submittedName>
        <fullName evidence="2">Uncharacterized protein</fullName>
    </submittedName>
</protein>
<dbReference type="AlphaFoldDB" id="A0A1X9LRC1"/>
<feature type="compositionally biased region" description="Polar residues" evidence="1">
    <location>
        <begin position="1"/>
        <end position="20"/>
    </location>
</feature>
<dbReference type="KEGG" id="cphy:B5808_20025"/>
<dbReference type="InterPro" id="IPR036388">
    <property type="entry name" value="WH-like_DNA-bd_sf"/>
</dbReference>
<dbReference type="Gene3D" id="1.10.10.10">
    <property type="entry name" value="Winged helix-like DNA-binding domain superfamily/Winged helix DNA-binding domain"/>
    <property type="match status" value="1"/>
</dbReference>
<dbReference type="InterPro" id="IPR036390">
    <property type="entry name" value="WH_DNA-bd_sf"/>
</dbReference>
<gene>
    <name evidence="2" type="ORF">B5808_20025</name>
</gene>